<name>A0A4P9W212_9FUNG</name>
<dbReference type="AlphaFoldDB" id="A0A4P9W212"/>
<gene>
    <name evidence="2" type="ORF">BDK51DRAFT_31859</name>
</gene>
<organism evidence="2 3">
    <name type="scientific">Blyttiomyces helicus</name>
    <dbReference type="NCBI Taxonomy" id="388810"/>
    <lineage>
        <taxon>Eukaryota</taxon>
        <taxon>Fungi</taxon>
        <taxon>Fungi incertae sedis</taxon>
        <taxon>Chytridiomycota</taxon>
        <taxon>Chytridiomycota incertae sedis</taxon>
        <taxon>Chytridiomycetes</taxon>
        <taxon>Chytridiomycetes incertae sedis</taxon>
        <taxon>Blyttiomyces</taxon>
    </lineage>
</organism>
<feature type="non-terminal residue" evidence="2">
    <location>
        <position position="1"/>
    </location>
</feature>
<proteinExistence type="predicted"/>
<sequence>KKKESEPVASEAAGAAKPEDEEEKLEQDYLKMEQRIKIAVVSNGTSTPHQFYPLTPLAYIATPNHRFPFHHLVVKGRGASCVPFLLNARNGDFRLPGYYLKLHAGASKCQKDMDQKPNFNPEEGLCNLLSWSERGANNAKVIGSIPVSSPSLPIMQIRNPNALRLSLLTEHPPQGDS</sequence>
<keyword evidence="3" id="KW-1185">Reference proteome</keyword>
<evidence type="ECO:0000256" key="1">
    <source>
        <dbReference type="SAM" id="MobiDB-lite"/>
    </source>
</evidence>
<feature type="region of interest" description="Disordered" evidence="1">
    <location>
        <begin position="1"/>
        <end position="26"/>
    </location>
</feature>
<dbReference type="Proteomes" id="UP000269721">
    <property type="component" value="Unassembled WGS sequence"/>
</dbReference>
<reference evidence="3" key="1">
    <citation type="journal article" date="2018" name="Nat. Microbiol.">
        <title>Leveraging single-cell genomics to expand the fungal tree of life.</title>
        <authorList>
            <person name="Ahrendt S.R."/>
            <person name="Quandt C.A."/>
            <person name="Ciobanu D."/>
            <person name="Clum A."/>
            <person name="Salamov A."/>
            <person name="Andreopoulos B."/>
            <person name="Cheng J.F."/>
            <person name="Woyke T."/>
            <person name="Pelin A."/>
            <person name="Henrissat B."/>
            <person name="Reynolds N.K."/>
            <person name="Benny G.L."/>
            <person name="Smith M.E."/>
            <person name="James T.Y."/>
            <person name="Grigoriev I.V."/>
        </authorList>
    </citation>
    <scope>NUCLEOTIDE SEQUENCE [LARGE SCALE GENOMIC DNA]</scope>
</reference>
<accession>A0A4P9W212</accession>
<dbReference type="EMBL" id="KZ998364">
    <property type="protein sequence ID" value="RKO86241.1"/>
    <property type="molecule type" value="Genomic_DNA"/>
</dbReference>
<evidence type="ECO:0000313" key="3">
    <source>
        <dbReference type="Proteomes" id="UP000269721"/>
    </source>
</evidence>
<evidence type="ECO:0000313" key="2">
    <source>
        <dbReference type="EMBL" id="RKO86241.1"/>
    </source>
</evidence>
<protein>
    <submittedName>
        <fullName evidence="2">Uncharacterized protein</fullName>
    </submittedName>
</protein>